<dbReference type="GO" id="GO:0042597">
    <property type="term" value="C:periplasmic space"/>
    <property type="evidence" value="ECO:0007669"/>
    <property type="project" value="UniProtKB-ARBA"/>
</dbReference>
<dbReference type="InterPro" id="IPR039424">
    <property type="entry name" value="SBP_5"/>
</dbReference>
<keyword evidence="2" id="KW-0813">Transport</keyword>
<dbReference type="CDD" id="cd08513">
    <property type="entry name" value="PBP2_thermophilic_Hb8_like"/>
    <property type="match status" value="1"/>
</dbReference>
<dbReference type="PANTHER" id="PTHR30290:SF9">
    <property type="entry name" value="OLIGOPEPTIDE-BINDING PROTEIN APPA"/>
    <property type="match status" value="1"/>
</dbReference>
<dbReference type="GO" id="GO:0015833">
    <property type="term" value="P:peptide transport"/>
    <property type="evidence" value="ECO:0007669"/>
    <property type="project" value="TreeGrafter"/>
</dbReference>
<evidence type="ECO:0000256" key="1">
    <source>
        <dbReference type="ARBA" id="ARBA00005695"/>
    </source>
</evidence>
<feature type="domain" description="Solute-binding protein family 5" evidence="4">
    <location>
        <begin position="89"/>
        <end position="466"/>
    </location>
</feature>
<proteinExistence type="inferred from homology"/>
<evidence type="ECO:0000313" key="6">
    <source>
        <dbReference type="Proteomes" id="UP000248806"/>
    </source>
</evidence>
<dbReference type="PIRSF" id="PIRSF002741">
    <property type="entry name" value="MppA"/>
    <property type="match status" value="1"/>
</dbReference>
<evidence type="ECO:0000256" key="3">
    <source>
        <dbReference type="ARBA" id="ARBA00022729"/>
    </source>
</evidence>
<reference evidence="5 6" key="1">
    <citation type="submission" date="2018-06" db="EMBL/GenBank/DDBJ databases">
        <title>Genomic Encyclopedia of Archaeal and Bacterial Type Strains, Phase II (KMG-II): from individual species to whole genera.</title>
        <authorList>
            <person name="Goeker M."/>
        </authorList>
    </citation>
    <scope>NUCLEOTIDE SEQUENCE [LARGE SCALE GENOMIC DNA]</scope>
    <source>
        <strain evidence="5 6">ATCC BAA-1881</strain>
    </source>
</reference>
<dbReference type="OrthoDB" id="137511at2"/>
<dbReference type="Gene3D" id="3.90.76.10">
    <property type="entry name" value="Dipeptide-binding Protein, Domain 1"/>
    <property type="match status" value="1"/>
</dbReference>
<evidence type="ECO:0000259" key="4">
    <source>
        <dbReference type="Pfam" id="PF00496"/>
    </source>
</evidence>
<keyword evidence="3" id="KW-0732">Signal</keyword>
<gene>
    <name evidence="5" type="ORF">EI42_01388</name>
</gene>
<dbReference type="Pfam" id="PF00496">
    <property type="entry name" value="SBP_bac_5"/>
    <property type="match status" value="1"/>
</dbReference>
<name>A0A326U9G6_THEHA</name>
<evidence type="ECO:0000256" key="2">
    <source>
        <dbReference type="ARBA" id="ARBA00022448"/>
    </source>
</evidence>
<protein>
    <submittedName>
        <fullName evidence="5">Peptide/nickel transport system substrate-binding protein</fullName>
    </submittedName>
</protein>
<dbReference type="Gene3D" id="3.40.190.10">
    <property type="entry name" value="Periplasmic binding protein-like II"/>
    <property type="match status" value="1"/>
</dbReference>
<accession>A0A326U9G6</accession>
<dbReference type="SUPFAM" id="SSF53850">
    <property type="entry name" value="Periplasmic binding protein-like II"/>
    <property type="match status" value="1"/>
</dbReference>
<dbReference type="GO" id="GO:1904680">
    <property type="term" value="F:peptide transmembrane transporter activity"/>
    <property type="evidence" value="ECO:0007669"/>
    <property type="project" value="TreeGrafter"/>
</dbReference>
<dbReference type="InterPro" id="IPR030678">
    <property type="entry name" value="Peptide/Ni-bd"/>
</dbReference>
<comment type="similarity">
    <text evidence="1">Belongs to the bacterial solute-binding protein 5 family.</text>
</comment>
<dbReference type="InterPro" id="IPR000914">
    <property type="entry name" value="SBP_5_dom"/>
</dbReference>
<comment type="caution">
    <text evidence="5">The sequence shown here is derived from an EMBL/GenBank/DDBJ whole genome shotgun (WGS) entry which is preliminary data.</text>
</comment>
<dbReference type="PANTHER" id="PTHR30290">
    <property type="entry name" value="PERIPLASMIC BINDING COMPONENT OF ABC TRANSPORTER"/>
    <property type="match status" value="1"/>
</dbReference>
<dbReference type="Gene3D" id="3.10.105.10">
    <property type="entry name" value="Dipeptide-binding Protein, Domain 3"/>
    <property type="match status" value="1"/>
</dbReference>
<dbReference type="GO" id="GO:0043190">
    <property type="term" value="C:ATP-binding cassette (ABC) transporter complex"/>
    <property type="evidence" value="ECO:0007669"/>
    <property type="project" value="InterPro"/>
</dbReference>
<sequence length="564" mass="63208">MLQTPGRRVPIVSFFSFIAVVLLFTGCAPQGTPTTNKPGGPVQKGGTWVVDLFNEPDSLIPNASSQTFAYLVDQSLYAPLFVGDTEGHIQPGIATELPTTENGGISSDLKTWTFKLRPGLKWSDGQPLTAEDVDFTWRLWMNPKFAAADTVAFRLIESTQISSDKLSITFKLKEPYAPFIASWTDGYHAPMPKHHFESMDPSEIKKAEGLNPKVVSGPFKMKESKPGVQYVVVRNENYYRASEGYPYLDSVVFRAVPNQDTILKDLQAGTADSAWFLDVTKLDAYKALQDYEVVQYQSSYYEAIHFNFNNPALKDVNVRKAINMAIDRDELVKTARLGQGKPLCVDHGPAYDPGYQPDIQCPKFDIDGANKLLDQAGWVKGSDGVRQKNGLRLEFQYSTTAKNRWRERDQLINQDNFKKIGIKVNISNYPANTFFGSLLPEGKPGKYDLAEWGSSYSNDPNNSSMYACSQIPPKGQNYNFYCDPEFDKLLAQQVATADKEKRQQIFNQLHQKMIDDAVIASMFALVDLAVHKKGTNNYKPSPFGPSETINVWEWWCDGGKCPHS</sequence>
<dbReference type="Proteomes" id="UP000248806">
    <property type="component" value="Unassembled WGS sequence"/>
</dbReference>
<dbReference type="EMBL" id="QKUF01000003">
    <property type="protein sequence ID" value="PZW32846.1"/>
    <property type="molecule type" value="Genomic_DNA"/>
</dbReference>
<keyword evidence="6" id="KW-1185">Reference proteome</keyword>
<evidence type="ECO:0000313" key="5">
    <source>
        <dbReference type="EMBL" id="PZW32846.1"/>
    </source>
</evidence>
<dbReference type="PROSITE" id="PS51257">
    <property type="entry name" value="PROKAR_LIPOPROTEIN"/>
    <property type="match status" value="1"/>
</dbReference>
<dbReference type="AlphaFoldDB" id="A0A326U9G6"/>
<organism evidence="5 6">
    <name type="scientific">Thermosporothrix hazakensis</name>
    <dbReference type="NCBI Taxonomy" id="644383"/>
    <lineage>
        <taxon>Bacteria</taxon>
        <taxon>Bacillati</taxon>
        <taxon>Chloroflexota</taxon>
        <taxon>Ktedonobacteria</taxon>
        <taxon>Ktedonobacterales</taxon>
        <taxon>Thermosporotrichaceae</taxon>
        <taxon>Thermosporothrix</taxon>
    </lineage>
</organism>
<dbReference type="RefSeq" id="WP_111320215.1">
    <property type="nucleotide sequence ID" value="NZ_BIFX01000001.1"/>
</dbReference>